<proteinExistence type="predicted"/>
<dbReference type="AlphaFoldDB" id="K0M841"/>
<evidence type="ECO:0000313" key="2">
    <source>
        <dbReference type="EMBL" id="CCJ47817.1"/>
    </source>
</evidence>
<sequence>MLRKSAFLLVALACVSNAKALTFTIECHSRYDHPEIGKYVRLDWDGAILSLYRRPFQANTAAEPDLTVYPQRTSSNRETLADNRVAKNYLFADDKEGNWFTINMSPGERDRWVLTYTIAWMISERNGQFMRSAQTYSYRNCSLQESPT</sequence>
<dbReference type="EMBL" id="HE965803">
    <property type="protein sequence ID" value="CCJ47817.1"/>
    <property type="molecule type" value="Genomic_DNA"/>
</dbReference>
<organism evidence="2 3">
    <name type="scientific">Bordetella parapertussis (strain Bpp5)</name>
    <dbReference type="NCBI Taxonomy" id="1208660"/>
    <lineage>
        <taxon>Bacteria</taxon>
        <taxon>Pseudomonadati</taxon>
        <taxon>Pseudomonadota</taxon>
        <taxon>Betaproteobacteria</taxon>
        <taxon>Burkholderiales</taxon>
        <taxon>Alcaligenaceae</taxon>
        <taxon>Bordetella</taxon>
    </lineage>
</organism>
<feature type="chain" id="PRO_5003838145" description="Lipoprotein" evidence="1">
    <location>
        <begin position="21"/>
        <end position="148"/>
    </location>
</feature>
<protein>
    <recommendedName>
        <fullName evidence="4">Lipoprotein</fullName>
    </recommendedName>
</protein>
<evidence type="ECO:0000313" key="3">
    <source>
        <dbReference type="Proteomes" id="UP000008035"/>
    </source>
</evidence>
<dbReference type="KEGG" id="bpar:BN117_0484"/>
<evidence type="ECO:0000256" key="1">
    <source>
        <dbReference type="SAM" id="SignalP"/>
    </source>
</evidence>
<reference evidence="2 3" key="1">
    <citation type="journal article" date="2012" name="BMC Genomics">
        <title>Comparative genomics of the classical Bordetella subspecies: the evolution and exchange of virulence-associated diversity amongst closely related pathogens.</title>
        <authorList>
            <person name="Park J."/>
            <person name="Zhang Y."/>
            <person name="Buboltz A.M."/>
            <person name="Zhang X."/>
            <person name="Schuster S.C."/>
            <person name="Ahuja U."/>
            <person name="Liu M."/>
            <person name="Miller J.F."/>
            <person name="Sebaihia M."/>
            <person name="Bentley S.D."/>
            <person name="Parkhill J."/>
            <person name="Harvill E.T."/>
        </authorList>
    </citation>
    <scope>NUCLEOTIDE SEQUENCE [LARGE SCALE GENOMIC DNA]</scope>
    <source>
        <strain evidence="2 3">Bpp5</strain>
    </source>
</reference>
<keyword evidence="1" id="KW-0732">Signal</keyword>
<feature type="signal peptide" evidence="1">
    <location>
        <begin position="1"/>
        <end position="20"/>
    </location>
</feature>
<dbReference type="Proteomes" id="UP000008035">
    <property type="component" value="Chromosome"/>
</dbReference>
<name>K0M841_BORPB</name>
<accession>K0M841</accession>
<gene>
    <name evidence="2" type="ordered locus">BN117_0484</name>
</gene>
<evidence type="ECO:0008006" key="4">
    <source>
        <dbReference type="Google" id="ProtNLM"/>
    </source>
</evidence>
<dbReference type="HOGENOM" id="CLU_1755328_0_0_4"/>